<name>A0A4Q8LM76_9GAMM</name>
<dbReference type="Proteomes" id="UP000292087">
    <property type="component" value="Unassembled WGS sequence"/>
</dbReference>
<dbReference type="InterPro" id="IPR019647">
    <property type="entry name" value="PhoP_reg_network_YrbL"/>
</dbReference>
<dbReference type="RefSeq" id="WP_130517496.1">
    <property type="nucleotide sequence ID" value="NZ_CAWZZE010000022.1"/>
</dbReference>
<organism evidence="2 4">
    <name type="scientific">Pseudoxanthomonas winnipegensis</name>
    <dbReference type="NCBI Taxonomy" id="2480810"/>
    <lineage>
        <taxon>Bacteria</taxon>
        <taxon>Pseudomonadati</taxon>
        <taxon>Pseudomonadota</taxon>
        <taxon>Gammaproteobacteria</taxon>
        <taxon>Lysobacterales</taxon>
        <taxon>Lysobacteraceae</taxon>
        <taxon>Pseudoxanthomonas</taxon>
    </lineage>
</organism>
<reference evidence="3 4" key="1">
    <citation type="submission" date="2019-02" db="EMBL/GenBank/DDBJ databases">
        <title>WGS of Pseudoxanthomonas species novum from clinical isolates.</title>
        <authorList>
            <person name="Bernier A.-M."/>
            <person name="Bernard K."/>
            <person name="Vachon A."/>
        </authorList>
    </citation>
    <scope>NUCLEOTIDE SEQUENCE [LARGE SCALE GENOMIC DNA]</scope>
    <source>
        <strain evidence="2 4">NML140781</strain>
        <strain evidence="1 3">NML171202</strain>
    </source>
</reference>
<evidence type="ECO:0008006" key="5">
    <source>
        <dbReference type="Google" id="ProtNLM"/>
    </source>
</evidence>
<dbReference type="AlphaFoldDB" id="A0A4Q8LM76"/>
<dbReference type="EMBL" id="SHMB01000002">
    <property type="protein sequence ID" value="TAA31513.1"/>
    <property type="molecule type" value="Genomic_DNA"/>
</dbReference>
<evidence type="ECO:0000313" key="1">
    <source>
        <dbReference type="EMBL" id="TAA31513.1"/>
    </source>
</evidence>
<proteinExistence type="predicted"/>
<sequence length="230" mass="25606">MDTTAAPRPGQAWNHMIVIGRGANRVCVIDRRDTRQCLKFMLPPAQRTRVGLRQRLARWRAQRKPARDENHAELRAWLQLSARIPAEDLAPHLATVLGMFRTVYGQALCCQRVTLPEGGDAPSLYALLFEAPRYPAATLCAAVSVFEQWLLRHRIPLFDLNAGNLLVLPDGDGVRLVCVDAKSVVAGKEIVPFSRWVGALGRRKIRRRAERLRARIRAALPDTGAPASAP</sequence>
<dbReference type="EMBL" id="SHMF01000006">
    <property type="protein sequence ID" value="TAA31699.1"/>
    <property type="molecule type" value="Genomic_DNA"/>
</dbReference>
<comment type="caution">
    <text evidence="2">The sequence shown here is derived from an EMBL/GenBank/DDBJ whole genome shotgun (WGS) entry which is preliminary data.</text>
</comment>
<dbReference type="Pfam" id="PF10707">
    <property type="entry name" value="YrbL-PhoP_reg"/>
    <property type="match status" value="1"/>
</dbReference>
<accession>A0A4Q8LM76</accession>
<accession>A0A4V2HEB6</accession>
<evidence type="ECO:0000313" key="2">
    <source>
        <dbReference type="EMBL" id="TAA31699.1"/>
    </source>
</evidence>
<gene>
    <name evidence="2" type="ORF">EA656_17865</name>
    <name evidence="1" type="ORF">EA661_08100</name>
</gene>
<evidence type="ECO:0000313" key="4">
    <source>
        <dbReference type="Proteomes" id="UP000292087"/>
    </source>
</evidence>
<dbReference type="Proteomes" id="UP000291286">
    <property type="component" value="Unassembled WGS sequence"/>
</dbReference>
<protein>
    <recommendedName>
        <fullName evidence="5">PhoP regulatory network protein YrbL</fullName>
    </recommendedName>
</protein>
<evidence type="ECO:0000313" key="3">
    <source>
        <dbReference type="Proteomes" id="UP000291286"/>
    </source>
</evidence>